<dbReference type="PANTHER" id="PTHR30313">
    <property type="entry name" value="DNA PRIMASE"/>
    <property type="match status" value="1"/>
</dbReference>
<dbReference type="HAMAP" id="MF_00974">
    <property type="entry name" value="DNA_primase_DnaG"/>
    <property type="match status" value="1"/>
</dbReference>
<evidence type="ECO:0000256" key="8">
    <source>
        <dbReference type="ARBA" id="ARBA00022833"/>
    </source>
</evidence>
<dbReference type="SUPFAM" id="SSF56731">
    <property type="entry name" value="DNA primase core"/>
    <property type="match status" value="1"/>
</dbReference>
<feature type="domain" description="Toprim" evidence="16">
    <location>
        <begin position="262"/>
        <end position="343"/>
    </location>
</feature>
<dbReference type="InterPro" id="IPR036977">
    <property type="entry name" value="DNA_primase_Znf_CHC2"/>
</dbReference>
<proteinExistence type="inferred from homology"/>
<evidence type="ECO:0000256" key="12">
    <source>
        <dbReference type="HAMAP-Rule" id="MF_00974"/>
    </source>
</evidence>
<dbReference type="PANTHER" id="PTHR30313:SF2">
    <property type="entry name" value="DNA PRIMASE"/>
    <property type="match status" value="1"/>
</dbReference>
<dbReference type="SMART" id="SM00400">
    <property type="entry name" value="ZnF_CHCC"/>
    <property type="match status" value="1"/>
</dbReference>
<dbReference type="GO" id="GO:0003899">
    <property type="term" value="F:DNA-directed RNA polymerase activity"/>
    <property type="evidence" value="ECO:0007669"/>
    <property type="project" value="UniProtKB-UniRule"/>
</dbReference>
<dbReference type="GO" id="GO:0005737">
    <property type="term" value="C:cytoplasm"/>
    <property type="evidence" value="ECO:0007669"/>
    <property type="project" value="TreeGrafter"/>
</dbReference>
<organism evidence="17 18">
    <name type="scientific">Candidatus Spechtbacteria bacterium SB0662_bin_43</name>
    <dbReference type="NCBI Taxonomy" id="2604897"/>
    <lineage>
        <taxon>Bacteria</taxon>
        <taxon>Candidatus Spechtiibacteriota</taxon>
    </lineage>
</organism>
<dbReference type="InterPro" id="IPR037068">
    <property type="entry name" value="DNA_primase_core_N_sf"/>
</dbReference>
<dbReference type="AlphaFoldDB" id="A0A845DIB1"/>
<evidence type="ECO:0000256" key="2">
    <source>
        <dbReference type="ARBA" id="ARBA00022515"/>
    </source>
</evidence>
<dbReference type="InterPro" id="IPR030846">
    <property type="entry name" value="DnaG_bac"/>
</dbReference>
<keyword evidence="4 12" id="KW-0548">Nucleotidyltransferase</keyword>
<dbReference type="PROSITE" id="PS50880">
    <property type="entry name" value="TOPRIM"/>
    <property type="match status" value="1"/>
</dbReference>
<dbReference type="Gene3D" id="3.40.1360.10">
    <property type="match status" value="1"/>
</dbReference>
<evidence type="ECO:0000256" key="13">
    <source>
        <dbReference type="PIRNR" id="PIRNR002811"/>
    </source>
</evidence>
<evidence type="ECO:0000256" key="4">
    <source>
        <dbReference type="ARBA" id="ARBA00022695"/>
    </source>
</evidence>
<dbReference type="InterPro" id="IPR034151">
    <property type="entry name" value="TOPRIM_DnaG_bac"/>
</dbReference>
<reference evidence="17 18" key="1">
    <citation type="submission" date="2019-09" db="EMBL/GenBank/DDBJ databases">
        <title>Characterisation of the sponge microbiome using genome-centric metagenomics.</title>
        <authorList>
            <person name="Engelberts J.P."/>
            <person name="Robbins S.J."/>
            <person name="De Goeij J.M."/>
            <person name="Aranda M."/>
            <person name="Bell S.C."/>
            <person name="Webster N.S."/>
        </authorList>
    </citation>
    <scope>NUCLEOTIDE SEQUENCE [LARGE SCALE GENOMIC DNA]</scope>
    <source>
        <strain evidence="17">SB0662_bin_43</strain>
    </source>
</reference>
<evidence type="ECO:0000256" key="5">
    <source>
        <dbReference type="ARBA" id="ARBA00022705"/>
    </source>
</evidence>
<feature type="region of interest" description="Disordered" evidence="15">
    <location>
        <begin position="427"/>
        <end position="454"/>
    </location>
</feature>
<dbReference type="PIRSF" id="PIRSF002811">
    <property type="entry name" value="DnaG"/>
    <property type="match status" value="1"/>
</dbReference>
<dbReference type="EMBL" id="VXOY01000004">
    <property type="protein sequence ID" value="MYE37936.1"/>
    <property type="molecule type" value="Genomic_DNA"/>
</dbReference>
<keyword evidence="3 12" id="KW-0808">Transferase</keyword>
<dbReference type="SUPFAM" id="SSF57783">
    <property type="entry name" value="Zinc beta-ribbon"/>
    <property type="match status" value="1"/>
</dbReference>
<comment type="domain">
    <text evidence="12">Contains an N-terminal zinc-binding domain, a central core domain that contains the primase activity, and a C-terminal DnaB-binding domain.</text>
</comment>
<name>A0A845DIB1_9BACT</name>
<dbReference type="Pfam" id="PF08275">
    <property type="entry name" value="DNAG_N"/>
    <property type="match status" value="1"/>
</dbReference>
<dbReference type="Gene3D" id="3.90.580.10">
    <property type="entry name" value="Zinc finger, CHC2-type domain"/>
    <property type="match status" value="1"/>
</dbReference>
<dbReference type="Pfam" id="PF10410">
    <property type="entry name" value="DnaB_bind"/>
    <property type="match status" value="1"/>
</dbReference>
<comment type="catalytic activity">
    <reaction evidence="12">
        <text>ssDNA + n NTP = ssDNA/pppN(pN)n-1 hybrid + (n-1) diphosphate.</text>
        <dbReference type="EC" id="2.7.7.101"/>
    </reaction>
</comment>
<dbReference type="Proteomes" id="UP000449092">
    <property type="component" value="Unassembled WGS sequence"/>
</dbReference>
<evidence type="ECO:0000313" key="18">
    <source>
        <dbReference type="Proteomes" id="UP000449092"/>
    </source>
</evidence>
<dbReference type="GO" id="GO:0006269">
    <property type="term" value="P:DNA replication, synthesis of primer"/>
    <property type="evidence" value="ECO:0007669"/>
    <property type="project" value="UniProtKB-UniRule"/>
</dbReference>
<protein>
    <recommendedName>
        <fullName evidence="12 13">DNA primase</fullName>
        <ecNumber evidence="12">2.7.7.101</ecNumber>
    </recommendedName>
</protein>
<dbReference type="FunFam" id="3.90.580.10:FF:000001">
    <property type="entry name" value="DNA primase"/>
    <property type="match status" value="1"/>
</dbReference>
<evidence type="ECO:0000259" key="16">
    <source>
        <dbReference type="PROSITE" id="PS50880"/>
    </source>
</evidence>
<comment type="subunit">
    <text evidence="12">Monomer. Interacts with DnaB.</text>
</comment>
<keyword evidence="2 12" id="KW-0639">Primosome</keyword>
<evidence type="ECO:0000256" key="1">
    <source>
        <dbReference type="ARBA" id="ARBA00022478"/>
    </source>
</evidence>
<evidence type="ECO:0000256" key="6">
    <source>
        <dbReference type="ARBA" id="ARBA00022723"/>
    </source>
</evidence>
<comment type="caution">
    <text evidence="17">The sequence shown here is derived from an EMBL/GenBank/DDBJ whole genome shotgun (WGS) entry which is preliminary data.</text>
</comment>
<dbReference type="InterPro" id="IPR006171">
    <property type="entry name" value="TOPRIM_dom"/>
</dbReference>
<keyword evidence="8 12" id="KW-0862">Zinc</keyword>
<dbReference type="GO" id="GO:0008270">
    <property type="term" value="F:zinc ion binding"/>
    <property type="evidence" value="ECO:0007669"/>
    <property type="project" value="UniProtKB-UniRule"/>
</dbReference>
<dbReference type="NCBIfam" id="TIGR01391">
    <property type="entry name" value="dnaG"/>
    <property type="match status" value="1"/>
</dbReference>
<keyword evidence="9" id="KW-0460">Magnesium</keyword>
<dbReference type="InterPro" id="IPR050219">
    <property type="entry name" value="DnaG_primase"/>
</dbReference>
<dbReference type="CDD" id="cd03364">
    <property type="entry name" value="TOPRIM_DnaG_primases"/>
    <property type="match status" value="1"/>
</dbReference>
<sequence length="593" mass="66544">MVDNVSQIKERLSVVEVVGEYIKLQKAGVNFKARCPFHNEKTPSFFVSDQRQSWKCFGCGMGGDLFTFVQEIEGVEFKEALQLLARKAGIELQAYDAPRSSKRNQVVAVGSAVAEYFHQQLLSERAQPVLKYVKERGINDTSLEFFMVGYAPLASVHLIHHIQERGFQQQDLIDAGVGYWRGTTGEFVNRFSGRIMFPIANSQGNIVGFGGRVLPDSVARAMNHKTRDDVAKYINTPQTDAYDKSATLYGFDKAKQAIRTSDSCIVMEGYTDVILARQAGYENVVSASGTSLTQGQLRLIGRFTKNIITAFDMDIAGNSATQRGIELAQSMGFSLQVVQLEKGKDPADTIQEDPAVFSKALKDAQFVIEFYLKSAFENHDVDTPQGKRDSVAFLSPLLMSIANAVERSHWIRVVAKRLDVSEDSVWEEVKKGQPTHSADSYSTQKQPEKHESRDHLDTMRDEIYAHIVYDPGLIKEVVDNIPFIGADDTLSQVLQNVKSSGTLKKNKGKESVLASFNEPQQRRVDAILFEAERDKRELSQKTLLPLLAIYQKVILRQELQNLRTQIEKGDTGDYETLLQKVRQVTEHLNQIDT</sequence>
<dbReference type="GO" id="GO:0000428">
    <property type="term" value="C:DNA-directed RNA polymerase complex"/>
    <property type="evidence" value="ECO:0007669"/>
    <property type="project" value="UniProtKB-KW"/>
</dbReference>
<dbReference type="GO" id="GO:0003677">
    <property type="term" value="F:DNA binding"/>
    <property type="evidence" value="ECO:0007669"/>
    <property type="project" value="UniProtKB-KW"/>
</dbReference>
<comment type="cofactor">
    <cofactor evidence="12 13 14">
        <name>Zn(2+)</name>
        <dbReference type="ChEBI" id="CHEBI:29105"/>
    </cofactor>
    <text evidence="12 13 14">Binds 1 zinc ion per monomer.</text>
</comment>
<evidence type="ECO:0000313" key="17">
    <source>
        <dbReference type="EMBL" id="MYE37936.1"/>
    </source>
</evidence>
<keyword evidence="7 12" id="KW-0863">Zinc-finger</keyword>
<dbReference type="InterPro" id="IPR013264">
    <property type="entry name" value="DNAG_N"/>
</dbReference>
<dbReference type="InterPro" id="IPR019475">
    <property type="entry name" value="DNA_primase_DnaB-bd"/>
</dbReference>
<dbReference type="InterPro" id="IPR002694">
    <property type="entry name" value="Znf_CHC2"/>
</dbReference>
<feature type="zinc finger region" description="CHC2-type" evidence="12 14">
    <location>
        <begin position="35"/>
        <end position="59"/>
    </location>
</feature>
<feature type="compositionally biased region" description="Polar residues" evidence="15">
    <location>
        <begin position="434"/>
        <end position="445"/>
    </location>
</feature>
<keyword evidence="5 12" id="KW-0235">DNA replication</keyword>
<dbReference type="SMART" id="SM00493">
    <property type="entry name" value="TOPRIM"/>
    <property type="match status" value="1"/>
</dbReference>
<evidence type="ECO:0000256" key="9">
    <source>
        <dbReference type="ARBA" id="ARBA00022842"/>
    </source>
</evidence>
<evidence type="ECO:0000256" key="10">
    <source>
        <dbReference type="ARBA" id="ARBA00023125"/>
    </source>
</evidence>
<dbReference type="GO" id="GO:1990077">
    <property type="term" value="C:primosome complex"/>
    <property type="evidence" value="ECO:0007669"/>
    <property type="project" value="UniProtKB-KW"/>
</dbReference>
<keyword evidence="6 12" id="KW-0479">Metal-binding</keyword>
<keyword evidence="1 12" id="KW-0240">DNA-directed RNA polymerase</keyword>
<dbReference type="InterPro" id="IPR006295">
    <property type="entry name" value="DNA_primase_DnaG"/>
</dbReference>
<evidence type="ECO:0000256" key="11">
    <source>
        <dbReference type="ARBA" id="ARBA00023163"/>
    </source>
</evidence>
<gene>
    <name evidence="12 17" type="primary">dnaG</name>
    <name evidence="17" type="ORF">F4X82_00225</name>
</gene>
<evidence type="ECO:0000256" key="3">
    <source>
        <dbReference type="ARBA" id="ARBA00022679"/>
    </source>
</evidence>
<dbReference type="Gene3D" id="3.90.980.10">
    <property type="entry name" value="DNA primase, catalytic core, N-terminal domain"/>
    <property type="match status" value="1"/>
</dbReference>
<comment type="function">
    <text evidence="12 13">RNA polymerase that catalyzes the synthesis of short RNA molecules used as primers for DNA polymerase during DNA replication.</text>
</comment>
<evidence type="ECO:0000256" key="7">
    <source>
        <dbReference type="ARBA" id="ARBA00022771"/>
    </source>
</evidence>
<comment type="similarity">
    <text evidence="12 13">Belongs to the DnaG primase family.</text>
</comment>
<dbReference type="Pfam" id="PF01807">
    <property type="entry name" value="Zn_ribbon_DnaG"/>
    <property type="match status" value="1"/>
</dbReference>
<evidence type="ECO:0000256" key="15">
    <source>
        <dbReference type="SAM" id="MobiDB-lite"/>
    </source>
</evidence>
<keyword evidence="10 12" id="KW-0238">DNA-binding</keyword>
<keyword evidence="11 12" id="KW-0804">Transcription</keyword>
<accession>A0A845DIB1</accession>
<dbReference type="Pfam" id="PF13155">
    <property type="entry name" value="Toprim_2"/>
    <property type="match status" value="1"/>
</dbReference>
<dbReference type="EC" id="2.7.7.101" evidence="12"/>
<evidence type="ECO:0000256" key="14">
    <source>
        <dbReference type="PIRSR" id="PIRSR002811-1"/>
    </source>
</evidence>